<dbReference type="RefSeq" id="WP_144997164.1">
    <property type="nucleotide sequence ID" value="NZ_CP036281.1"/>
</dbReference>
<organism evidence="2 3">
    <name type="scientific">Polystyrenella longa</name>
    <dbReference type="NCBI Taxonomy" id="2528007"/>
    <lineage>
        <taxon>Bacteria</taxon>
        <taxon>Pseudomonadati</taxon>
        <taxon>Planctomycetota</taxon>
        <taxon>Planctomycetia</taxon>
        <taxon>Planctomycetales</taxon>
        <taxon>Planctomycetaceae</taxon>
        <taxon>Polystyrenella</taxon>
    </lineage>
</organism>
<dbReference type="AlphaFoldDB" id="A0A518CR12"/>
<keyword evidence="1" id="KW-0812">Transmembrane</keyword>
<sequence length="186" mass="20890">MWFTETPWPPIYICFGLFLLLFVYGVSTGRGKAATIGLGCLAVCPLLFFLERFVVTEAEVVEQVVLDLASDVQENRQQEVINHLSDNESTIGVLIRSGMSKYDLSENLRITDLSVEVDPGGQSAKAHLRANGTVRPRGNSGMQGQRFPSRWHVYFERDNDEWKVTQIERLSPTSGKTMPILATRIQ</sequence>
<keyword evidence="1" id="KW-0472">Membrane</keyword>
<dbReference type="Proteomes" id="UP000317178">
    <property type="component" value="Chromosome"/>
</dbReference>
<feature type="transmembrane region" description="Helical" evidence="1">
    <location>
        <begin position="33"/>
        <end position="50"/>
    </location>
</feature>
<accession>A0A518CR12</accession>
<proteinExistence type="predicted"/>
<feature type="transmembrane region" description="Helical" evidence="1">
    <location>
        <begin position="6"/>
        <end position="26"/>
    </location>
</feature>
<dbReference type="KEGG" id="plon:Pla110_33880"/>
<name>A0A518CR12_9PLAN</name>
<protein>
    <recommendedName>
        <fullName evidence="4">DUF4440 domain-containing protein</fullName>
    </recommendedName>
</protein>
<dbReference type="OrthoDB" id="214920at2"/>
<keyword evidence="1" id="KW-1133">Transmembrane helix</keyword>
<dbReference type="EMBL" id="CP036281">
    <property type="protein sequence ID" value="QDU81644.1"/>
    <property type="molecule type" value="Genomic_DNA"/>
</dbReference>
<reference evidence="2 3" key="1">
    <citation type="submission" date="2019-02" db="EMBL/GenBank/DDBJ databases">
        <title>Deep-cultivation of Planctomycetes and their phenomic and genomic characterization uncovers novel biology.</title>
        <authorList>
            <person name="Wiegand S."/>
            <person name="Jogler M."/>
            <person name="Boedeker C."/>
            <person name="Pinto D."/>
            <person name="Vollmers J."/>
            <person name="Rivas-Marin E."/>
            <person name="Kohn T."/>
            <person name="Peeters S.H."/>
            <person name="Heuer A."/>
            <person name="Rast P."/>
            <person name="Oberbeckmann S."/>
            <person name="Bunk B."/>
            <person name="Jeske O."/>
            <person name="Meyerdierks A."/>
            <person name="Storesund J.E."/>
            <person name="Kallscheuer N."/>
            <person name="Luecker S."/>
            <person name="Lage O.M."/>
            <person name="Pohl T."/>
            <person name="Merkel B.J."/>
            <person name="Hornburger P."/>
            <person name="Mueller R.-W."/>
            <person name="Bruemmer F."/>
            <person name="Labrenz M."/>
            <person name="Spormann A.M."/>
            <person name="Op den Camp H."/>
            <person name="Overmann J."/>
            <person name="Amann R."/>
            <person name="Jetten M.S.M."/>
            <person name="Mascher T."/>
            <person name="Medema M.H."/>
            <person name="Devos D.P."/>
            <person name="Kaster A.-K."/>
            <person name="Ovreas L."/>
            <person name="Rohde M."/>
            <person name="Galperin M.Y."/>
            <person name="Jogler C."/>
        </authorList>
    </citation>
    <scope>NUCLEOTIDE SEQUENCE [LARGE SCALE GENOMIC DNA]</scope>
    <source>
        <strain evidence="2 3">Pla110</strain>
    </source>
</reference>
<gene>
    <name evidence="2" type="ORF">Pla110_33880</name>
</gene>
<keyword evidence="3" id="KW-1185">Reference proteome</keyword>
<evidence type="ECO:0000313" key="3">
    <source>
        <dbReference type="Proteomes" id="UP000317178"/>
    </source>
</evidence>
<evidence type="ECO:0008006" key="4">
    <source>
        <dbReference type="Google" id="ProtNLM"/>
    </source>
</evidence>
<evidence type="ECO:0000256" key="1">
    <source>
        <dbReference type="SAM" id="Phobius"/>
    </source>
</evidence>
<evidence type="ECO:0000313" key="2">
    <source>
        <dbReference type="EMBL" id="QDU81644.1"/>
    </source>
</evidence>